<sequence length="94" mass="11139">MKVTPKKILQFLEGNLKMFGEQIYLLSEHEKEQVAYRAMLCKDECVKLSYCKYCGCDLPGKFYVKESCNNGEIFPNLMKKEQWEKYKLENNIII</sequence>
<organism evidence="1">
    <name type="scientific">uncultured Caudovirales phage</name>
    <dbReference type="NCBI Taxonomy" id="2100421"/>
    <lineage>
        <taxon>Viruses</taxon>
        <taxon>Duplodnaviria</taxon>
        <taxon>Heunggongvirae</taxon>
        <taxon>Uroviricota</taxon>
        <taxon>Caudoviricetes</taxon>
        <taxon>Peduoviridae</taxon>
        <taxon>Maltschvirus</taxon>
        <taxon>Maltschvirus maltsch</taxon>
    </lineage>
</organism>
<evidence type="ECO:0000313" key="1">
    <source>
        <dbReference type="EMBL" id="CAB4159536.1"/>
    </source>
</evidence>
<reference evidence="1" key="1">
    <citation type="submission" date="2020-04" db="EMBL/GenBank/DDBJ databases">
        <authorList>
            <person name="Chiriac C."/>
            <person name="Salcher M."/>
            <person name="Ghai R."/>
            <person name="Kavagutti S V."/>
        </authorList>
    </citation>
    <scope>NUCLEOTIDE SEQUENCE</scope>
</reference>
<protein>
    <submittedName>
        <fullName evidence="1">Uncharacterized protein</fullName>
    </submittedName>
</protein>
<gene>
    <name evidence="1" type="ORF">UFOVP699_272</name>
</gene>
<dbReference type="EMBL" id="LR796670">
    <property type="protein sequence ID" value="CAB4159536.1"/>
    <property type="molecule type" value="Genomic_DNA"/>
</dbReference>
<proteinExistence type="predicted"/>
<accession>A0A6J5NP59</accession>
<name>A0A6J5NP59_9CAUD</name>